<dbReference type="PANTHER" id="PTHR37178:SF1">
    <property type="entry name" value="PLANT_PROTEIN"/>
    <property type="match status" value="1"/>
</dbReference>
<proteinExistence type="predicted"/>
<dbReference type="OrthoDB" id="566751at2759"/>
<name>A0A9D5D954_9LILI</name>
<protein>
    <submittedName>
        <fullName evidence="1">Uncharacterized protein</fullName>
    </submittedName>
</protein>
<keyword evidence="2" id="KW-1185">Reference proteome</keyword>
<sequence length="263" mass="29404">MEALSFLYHPSPTTSRPYSAIALPRTINHRLACSSRRCRRPVALCSSSSVGGEGRDEEGSGARGGFDPDVERALGMDGSIPGSSSEFVRRVSSRAYDMRRHLNQSLDSISYDVVETNPWREDSKPVYVLTQRENQLWTMKTRMSRSEVEREFGLLFSRGAKQGSETGNKTKHSRAGTKFHMLVEDIREGVLVFEDENEAAKYCDILQGGGQGCDGIAELEASSVFDLCHKMRALAVLFRRGRTPPLPKSLEQNLRARKRSLED</sequence>
<dbReference type="Proteomes" id="UP001085076">
    <property type="component" value="Miscellaneous, Linkage group lg01"/>
</dbReference>
<comment type="caution">
    <text evidence="1">The sequence shown here is derived from an EMBL/GenBank/DDBJ whole genome shotgun (WGS) entry which is preliminary data.</text>
</comment>
<reference evidence="1" key="1">
    <citation type="submission" date="2021-03" db="EMBL/GenBank/DDBJ databases">
        <authorList>
            <person name="Li Z."/>
            <person name="Yang C."/>
        </authorList>
    </citation>
    <scope>NUCLEOTIDE SEQUENCE</scope>
    <source>
        <strain evidence="1">Dzin_1.0</strain>
        <tissue evidence="1">Leaf</tissue>
    </source>
</reference>
<dbReference type="PANTHER" id="PTHR37178">
    <property type="entry name" value="PLANT/PROTEIN"/>
    <property type="match status" value="1"/>
</dbReference>
<dbReference type="AlphaFoldDB" id="A0A9D5D954"/>
<evidence type="ECO:0000313" key="1">
    <source>
        <dbReference type="EMBL" id="KAJ0987446.1"/>
    </source>
</evidence>
<evidence type="ECO:0000313" key="2">
    <source>
        <dbReference type="Proteomes" id="UP001085076"/>
    </source>
</evidence>
<gene>
    <name evidence="1" type="ORF">J5N97_005802</name>
</gene>
<reference evidence="1" key="2">
    <citation type="journal article" date="2022" name="Hortic Res">
        <title>The genome of Dioscorea zingiberensis sheds light on the biosynthesis, origin and evolution of the medicinally important diosgenin saponins.</title>
        <authorList>
            <person name="Li Y."/>
            <person name="Tan C."/>
            <person name="Li Z."/>
            <person name="Guo J."/>
            <person name="Li S."/>
            <person name="Chen X."/>
            <person name="Wang C."/>
            <person name="Dai X."/>
            <person name="Yang H."/>
            <person name="Song W."/>
            <person name="Hou L."/>
            <person name="Xu J."/>
            <person name="Tong Z."/>
            <person name="Xu A."/>
            <person name="Yuan X."/>
            <person name="Wang W."/>
            <person name="Yang Q."/>
            <person name="Chen L."/>
            <person name="Sun Z."/>
            <person name="Wang K."/>
            <person name="Pan B."/>
            <person name="Chen J."/>
            <person name="Bao Y."/>
            <person name="Liu F."/>
            <person name="Qi X."/>
            <person name="Gang D.R."/>
            <person name="Wen J."/>
            <person name="Li J."/>
        </authorList>
    </citation>
    <scope>NUCLEOTIDE SEQUENCE</scope>
    <source>
        <strain evidence="1">Dzin_1.0</strain>
    </source>
</reference>
<dbReference type="EMBL" id="JAGGNH010000001">
    <property type="protein sequence ID" value="KAJ0987446.1"/>
    <property type="molecule type" value="Genomic_DNA"/>
</dbReference>
<accession>A0A9D5D954</accession>
<organism evidence="1 2">
    <name type="scientific">Dioscorea zingiberensis</name>
    <dbReference type="NCBI Taxonomy" id="325984"/>
    <lineage>
        <taxon>Eukaryota</taxon>
        <taxon>Viridiplantae</taxon>
        <taxon>Streptophyta</taxon>
        <taxon>Embryophyta</taxon>
        <taxon>Tracheophyta</taxon>
        <taxon>Spermatophyta</taxon>
        <taxon>Magnoliopsida</taxon>
        <taxon>Liliopsida</taxon>
        <taxon>Dioscoreales</taxon>
        <taxon>Dioscoreaceae</taxon>
        <taxon>Dioscorea</taxon>
    </lineage>
</organism>